<feature type="compositionally biased region" description="Polar residues" evidence="4">
    <location>
        <begin position="137"/>
        <end position="146"/>
    </location>
</feature>
<dbReference type="GO" id="GO:0005730">
    <property type="term" value="C:nucleolus"/>
    <property type="evidence" value="ECO:0007669"/>
    <property type="project" value="TreeGrafter"/>
</dbReference>
<dbReference type="Proteomes" id="UP000319731">
    <property type="component" value="Unassembled WGS sequence"/>
</dbReference>
<evidence type="ECO:0008006" key="9">
    <source>
        <dbReference type="Google" id="ProtNLM"/>
    </source>
</evidence>
<evidence type="ECO:0000256" key="3">
    <source>
        <dbReference type="ARBA" id="ARBA00023242"/>
    </source>
</evidence>
<organism evidence="7 8">
    <name type="scientific">Synchytrium microbalum</name>
    <dbReference type="NCBI Taxonomy" id="1806994"/>
    <lineage>
        <taxon>Eukaryota</taxon>
        <taxon>Fungi</taxon>
        <taxon>Fungi incertae sedis</taxon>
        <taxon>Chytridiomycota</taxon>
        <taxon>Chytridiomycota incertae sedis</taxon>
        <taxon>Chytridiomycetes</taxon>
        <taxon>Synchytriales</taxon>
        <taxon>Synchytriaceae</taxon>
        <taxon>Synchytrium</taxon>
    </lineage>
</organism>
<dbReference type="RefSeq" id="XP_031027355.1">
    <property type="nucleotide sequence ID" value="XM_031166676.1"/>
</dbReference>
<feature type="compositionally biased region" description="Basic and acidic residues" evidence="4">
    <location>
        <begin position="117"/>
        <end position="135"/>
    </location>
</feature>
<feature type="domain" description="Ribosomal RNA-processing protein 14 N-terminal" evidence="6">
    <location>
        <begin position="13"/>
        <end position="75"/>
    </location>
</feature>
<dbReference type="STRING" id="1806994.A0A507CHE1"/>
<feature type="compositionally biased region" description="Basic and acidic residues" evidence="4">
    <location>
        <begin position="292"/>
        <end position="317"/>
    </location>
</feature>
<evidence type="ECO:0000259" key="5">
    <source>
        <dbReference type="Pfam" id="PF04935"/>
    </source>
</evidence>
<evidence type="ECO:0000256" key="2">
    <source>
        <dbReference type="ARBA" id="ARBA00005904"/>
    </source>
</evidence>
<dbReference type="Pfam" id="PF04935">
    <property type="entry name" value="SURF6"/>
    <property type="match status" value="1"/>
</dbReference>
<dbReference type="OrthoDB" id="444809at2759"/>
<keyword evidence="3" id="KW-0539">Nucleus</keyword>
<dbReference type="EMBL" id="QEAO01000002">
    <property type="protein sequence ID" value="TPX37444.1"/>
    <property type="molecule type" value="Genomic_DNA"/>
</dbReference>
<protein>
    <recommendedName>
        <fullName evidence="9">Ribosomal RNA-processing protein 14/surfeit locus protein 6 C-terminal domain-containing protein</fullName>
    </recommendedName>
</protein>
<feature type="compositionally biased region" description="Basic residues" evidence="4">
    <location>
        <begin position="323"/>
        <end position="340"/>
    </location>
</feature>
<dbReference type="GO" id="GO:0003677">
    <property type="term" value="F:DNA binding"/>
    <property type="evidence" value="ECO:0007669"/>
    <property type="project" value="TreeGrafter"/>
</dbReference>
<dbReference type="GO" id="GO:0042274">
    <property type="term" value="P:ribosomal small subunit biogenesis"/>
    <property type="evidence" value="ECO:0007669"/>
    <property type="project" value="TreeGrafter"/>
</dbReference>
<dbReference type="AlphaFoldDB" id="A0A507CHE1"/>
<dbReference type="GeneID" id="42001973"/>
<dbReference type="PANTHER" id="PTHR14369:SF0">
    <property type="entry name" value="SURFEIT LOCUS PROTEIN 6"/>
    <property type="match status" value="1"/>
</dbReference>
<feature type="domain" description="Ribosomal RNA-processing protein 14/surfeit locus protein 6 C-terminal" evidence="5">
    <location>
        <begin position="153"/>
        <end position="331"/>
    </location>
</feature>
<feature type="compositionally biased region" description="Basic and acidic residues" evidence="4">
    <location>
        <begin position="259"/>
        <end position="278"/>
    </location>
</feature>
<dbReference type="GO" id="GO:0042273">
    <property type="term" value="P:ribosomal large subunit biogenesis"/>
    <property type="evidence" value="ECO:0007669"/>
    <property type="project" value="TreeGrafter"/>
</dbReference>
<feature type="region of interest" description="Disordered" evidence="4">
    <location>
        <begin position="259"/>
        <end position="358"/>
    </location>
</feature>
<evidence type="ECO:0000313" key="7">
    <source>
        <dbReference type="EMBL" id="TPX37444.1"/>
    </source>
</evidence>
<comment type="subcellular location">
    <subcellularLocation>
        <location evidence="1">Nucleus</location>
    </subcellularLocation>
</comment>
<reference evidence="7 8" key="1">
    <citation type="journal article" date="2019" name="Sci. Rep.">
        <title>Comparative genomics of chytrid fungi reveal insights into the obligate biotrophic and pathogenic lifestyle of Synchytrium endobioticum.</title>
        <authorList>
            <person name="van de Vossenberg B.T.L.H."/>
            <person name="Warris S."/>
            <person name="Nguyen H.D.T."/>
            <person name="van Gent-Pelzer M.P.E."/>
            <person name="Joly D.L."/>
            <person name="van de Geest H.C."/>
            <person name="Bonants P.J.M."/>
            <person name="Smith D.S."/>
            <person name="Levesque C.A."/>
            <person name="van der Lee T.A.J."/>
        </authorList>
    </citation>
    <scope>NUCLEOTIDE SEQUENCE [LARGE SCALE GENOMIC DNA]</scope>
    <source>
        <strain evidence="7 8">JEL517</strain>
    </source>
</reference>
<feature type="compositionally biased region" description="Basic and acidic residues" evidence="4">
    <location>
        <begin position="83"/>
        <end position="100"/>
    </location>
</feature>
<dbReference type="InterPro" id="IPR029190">
    <property type="entry name" value="Rrp14/SURF6_C"/>
</dbReference>
<comment type="caution">
    <text evidence="7">The sequence shown here is derived from an EMBL/GenBank/DDBJ whole genome shotgun (WGS) entry which is preliminary data.</text>
</comment>
<accession>A0A507CHE1</accession>
<feature type="region of interest" description="Disordered" evidence="4">
    <location>
        <begin position="33"/>
        <end position="179"/>
    </location>
</feature>
<feature type="compositionally biased region" description="Polar residues" evidence="4">
    <location>
        <begin position="47"/>
        <end position="56"/>
    </location>
</feature>
<name>A0A507CHE1_9FUNG</name>
<evidence type="ECO:0000256" key="4">
    <source>
        <dbReference type="SAM" id="MobiDB-lite"/>
    </source>
</evidence>
<dbReference type="Pfam" id="PF15459">
    <property type="entry name" value="RRP14"/>
    <property type="match status" value="1"/>
</dbReference>
<evidence type="ECO:0000313" key="8">
    <source>
        <dbReference type="Proteomes" id="UP000319731"/>
    </source>
</evidence>
<feature type="compositionally biased region" description="Basic and acidic residues" evidence="4">
    <location>
        <begin position="148"/>
        <end position="171"/>
    </location>
</feature>
<dbReference type="InterPro" id="IPR029188">
    <property type="entry name" value="Rrp14_N"/>
</dbReference>
<evidence type="ECO:0000256" key="1">
    <source>
        <dbReference type="ARBA" id="ARBA00004123"/>
    </source>
</evidence>
<gene>
    <name evidence="7" type="ORF">SmJEL517_g00747</name>
</gene>
<sequence>MVSEYSLEGLDERLNKHRQAIEALVELIPPKWYLPTDEDSMPVNSRYMKNTKNQAPKQAIKEATRKAKKAKLNPDNYKSVVQLEREELNGQDRKEGKQSDNDDEAAGPQRLPTIANPKERAASASELRARLHARIETLQSKRNISSKGEGRAALIEKRLKKKEERKKDRKEVKHRIAANEGGDELTTNIGRVTDSNDGGKKDVVAALSFGKIEYGDAAPKKRKGDTLGLLKSVEAKKRKLDEIKAKDADKHAAIMEKDAWSQLERKAEGDKIKDDPKLLKQTLKREQKRKQKSSEEWDERKSQVQKSQDDRQKKRAENIANRKASKKTGQKGKGSSKGKGKGTDSKKPRRPGFEGRAR</sequence>
<keyword evidence="8" id="KW-1185">Reference proteome</keyword>
<dbReference type="GO" id="GO:0003723">
    <property type="term" value="F:RNA binding"/>
    <property type="evidence" value="ECO:0007669"/>
    <property type="project" value="TreeGrafter"/>
</dbReference>
<comment type="similarity">
    <text evidence="2">Belongs to the SURF6 family.</text>
</comment>
<dbReference type="InterPro" id="IPR007019">
    <property type="entry name" value="SURF6"/>
</dbReference>
<feature type="compositionally biased region" description="Basic and acidic residues" evidence="4">
    <location>
        <begin position="341"/>
        <end position="358"/>
    </location>
</feature>
<dbReference type="PANTHER" id="PTHR14369">
    <property type="entry name" value="SURFEIT LOCUS PROTEIN 6"/>
    <property type="match status" value="1"/>
</dbReference>
<evidence type="ECO:0000259" key="6">
    <source>
        <dbReference type="Pfam" id="PF15459"/>
    </source>
</evidence>
<proteinExistence type="inferred from homology"/>